<dbReference type="Proteomes" id="UP000751190">
    <property type="component" value="Unassembled WGS sequence"/>
</dbReference>
<protein>
    <submittedName>
        <fullName evidence="2">Uncharacterized protein</fullName>
    </submittedName>
</protein>
<accession>A0A8J5Y427</accession>
<sequence length="247" mass="25733">MLAPVLERFDAVRLAEFEACNPELKASTRELWRAFCRTTPPPRDGPIDWRAVYNVEKGVHKTLLKQAARRLTARAADADDTRTRLVVLAPGADASGSGGARASGAAPGVGGKRPLVLPRAAASSPTAAVAQPARSKPLCIEACLGAQPQVLAGHKRRPANAPPPTKRPRLDRNGKLILEGCGPTMRSAKLLAPLAKLHQKPPAAAAPEARRAPAAAALNVRAAAAQAPIPGRLSSAPAPGVQAPRRP</sequence>
<name>A0A8J5Y427_DIALT</name>
<organism evidence="2 3">
    <name type="scientific">Diacronema lutheri</name>
    <name type="common">Unicellular marine alga</name>
    <name type="synonym">Monochrysis lutheri</name>
    <dbReference type="NCBI Taxonomy" id="2081491"/>
    <lineage>
        <taxon>Eukaryota</taxon>
        <taxon>Haptista</taxon>
        <taxon>Haptophyta</taxon>
        <taxon>Pavlovophyceae</taxon>
        <taxon>Pavlovales</taxon>
        <taxon>Pavlovaceae</taxon>
        <taxon>Diacronema</taxon>
    </lineage>
</organism>
<gene>
    <name evidence="2" type="ORF">KFE25_009035</name>
</gene>
<dbReference type="EMBL" id="JAGTXO010000001">
    <property type="protein sequence ID" value="KAG8470614.1"/>
    <property type="molecule type" value="Genomic_DNA"/>
</dbReference>
<proteinExistence type="predicted"/>
<evidence type="ECO:0000313" key="2">
    <source>
        <dbReference type="EMBL" id="KAG8470614.1"/>
    </source>
</evidence>
<dbReference type="GO" id="GO:0070449">
    <property type="term" value="C:elongin complex"/>
    <property type="evidence" value="ECO:0007669"/>
    <property type="project" value="InterPro"/>
</dbReference>
<dbReference type="Gene3D" id="6.10.250.3180">
    <property type="match status" value="1"/>
</dbReference>
<feature type="region of interest" description="Disordered" evidence="1">
    <location>
        <begin position="201"/>
        <end position="247"/>
    </location>
</feature>
<comment type="caution">
    <text evidence="2">The sequence shown here is derived from an EMBL/GenBank/DDBJ whole genome shotgun (WGS) entry which is preliminary data.</text>
</comment>
<dbReference type="Pfam" id="PF06881">
    <property type="entry name" value="Elongin_A"/>
    <property type="match status" value="1"/>
</dbReference>
<dbReference type="InterPro" id="IPR010684">
    <property type="entry name" value="RNA_pol_II_trans_fac_SIII_A"/>
</dbReference>
<evidence type="ECO:0000313" key="3">
    <source>
        <dbReference type="Proteomes" id="UP000751190"/>
    </source>
</evidence>
<dbReference type="AlphaFoldDB" id="A0A8J5Y427"/>
<reference evidence="2" key="1">
    <citation type="submission" date="2021-05" db="EMBL/GenBank/DDBJ databases">
        <title>The genome of the haptophyte Pavlova lutheri (Diacronema luteri, Pavlovales) - a model for lipid biosynthesis in eukaryotic algae.</title>
        <authorList>
            <person name="Hulatt C.J."/>
            <person name="Posewitz M.C."/>
        </authorList>
    </citation>
    <scope>NUCLEOTIDE SEQUENCE</scope>
    <source>
        <strain evidence="2">NIVA-4/92</strain>
    </source>
</reference>
<keyword evidence="3" id="KW-1185">Reference proteome</keyword>
<feature type="compositionally biased region" description="Low complexity" evidence="1">
    <location>
        <begin position="201"/>
        <end position="228"/>
    </location>
</feature>
<evidence type="ECO:0000256" key="1">
    <source>
        <dbReference type="SAM" id="MobiDB-lite"/>
    </source>
</evidence>
<feature type="region of interest" description="Disordered" evidence="1">
    <location>
        <begin position="151"/>
        <end position="174"/>
    </location>
</feature>
<dbReference type="GO" id="GO:0006368">
    <property type="term" value="P:transcription elongation by RNA polymerase II"/>
    <property type="evidence" value="ECO:0007669"/>
    <property type="project" value="InterPro"/>
</dbReference>